<feature type="domain" description="EGF-like" evidence="8">
    <location>
        <begin position="1281"/>
        <end position="1322"/>
    </location>
</feature>
<dbReference type="Pfam" id="PF00354">
    <property type="entry name" value="Pentaxin"/>
    <property type="match status" value="1"/>
</dbReference>
<feature type="domain" description="Sushi" evidence="11">
    <location>
        <begin position="1636"/>
        <end position="1693"/>
    </location>
</feature>
<gene>
    <name evidence="13" type="ORF">PVAND_002149</name>
</gene>
<feature type="domain" description="VWFA" evidence="9">
    <location>
        <begin position="89"/>
        <end position="266"/>
    </location>
</feature>
<feature type="disulfide bond" evidence="6">
    <location>
        <begin position="1231"/>
        <end position="1240"/>
    </location>
</feature>
<keyword evidence="6" id="KW-0245">EGF-like domain</keyword>
<feature type="domain" description="EGF-like" evidence="8">
    <location>
        <begin position="1165"/>
        <end position="1203"/>
    </location>
</feature>
<dbReference type="Gene3D" id="2.10.50.10">
    <property type="entry name" value="Tumor Necrosis Factor Receptor, subunit A, domain 2"/>
    <property type="match status" value="1"/>
</dbReference>
<dbReference type="PROSITE" id="PS50825">
    <property type="entry name" value="HYR"/>
    <property type="match status" value="2"/>
</dbReference>
<feature type="domain" description="Sushi" evidence="11">
    <location>
        <begin position="460"/>
        <end position="534"/>
    </location>
</feature>
<dbReference type="Gene3D" id="2.10.25.10">
    <property type="entry name" value="Laminin"/>
    <property type="match status" value="5"/>
</dbReference>
<proteinExistence type="predicted"/>
<dbReference type="Gene3D" id="2.60.120.200">
    <property type="match status" value="1"/>
</dbReference>
<dbReference type="PRINTS" id="PR00453">
    <property type="entry name" value="VWFADOMAIN"/>
</dbReference>
<comment type="caution">
    <text evidence="13">The sequence shown here is derived from an EMBL/GenBank/DDBJ whole genome shotgun (WGS) entry which is preliminary data.</text>
</comment>
<feature type="domain" description="Sushi" evidence="11">
    <location>
        <begin position="535"/>
        <end position="603"/>
    </location>
</feature>
<dbReference type="SMART" id="SM00159">
    <property type="entry name" value="PTX"/>
    <property type="match status" value="1"/>
</dbReference>
<keyword evidence="14" id="KW-1185">Reference proteome</keyword>
<evidence type="ECO:0000259" key="9">
    <source>
        <dbReference type="PROSITE" id="PS50234"/>
    </source>
</evidence>
<feature type="disulfide bond" evidence="6">
    <location>
        <begin position="1366"/>
        <end position="1375"/>
    </location>
</feature>
<dbReference type="Pfam" id="PF07699">
    <property type="entry name" value="Ephrin_rec_like"/>
    <property type="match status" value="2"/>
</dbReference>
<feature type="domain" description="HYR" evidence="10">
    <location>
        <begin position="688"/>
        <end position="770"/>
    </location>
</feature>
<evidence type="ECO:0000256" key="5">
    <source>
        <dbReference type="ARBA" id="ARBA00023180"/>
    </source>
</evidence>
<dbReference type="SUPFAM" id="SSF57535">
    <property type="entry name" value="Complement control module/SCR domain"/>
    <property type="match status" value="6"/>
</dbReference>
<feature type="disulfide bond" evidence="7">
    <location>
        <begin position="417"/>
        <end position="444"/>
    </location>
</feature>
<feature type="disulfide bond" evidence="7">
    <location>
        <begin position="1734"/>
        <end position="1761"/>
    </location>
</feature>
<feature type="domain" description="Sushi" evidence="11">
    <location>
        <begin position="1695"/>
        <end position="1763"/>
    </location>
</feature>
<feature type="domain" description="HYR" evidence="10">
    <location>
        <begin position="602"/>
        <end position="687"/>
    </location>
</feature>
<dbReference type="InterPro" id="IPR002035">
    <property type="entry name" value="VWF_A"/>
</dbReference>
<dbReference type="SMART" id="SM00032">
    <property type="entry name" value="CCP"/>
    <property type="match status" value="7"/>
</dbReference>
<dbReference type="SUPFAM" id="SSF53300">
    <property type="entry name" value="vWA-like"/>
    <property type="match status" value="1"/>
</dbReference>
<feature type="domain" description="EGF-like" evidence="8">
    <location>
        <begin position="1205"/>
        <end position="1241"/>
    </location>
</feature>
<dbReference type="SMART" id="SM00181">
    <property type="entry name" value="EGF"/>
    <property type="match status" value="6"/>
</dbReference>
<evidence type="ECO:0000259" key="11">
    <source>
        <dbReference type="PROSITE" id="PS50923"/>
    </source>
</evidence>
<feature type="domain" description="EGF-like" evidence="8">
    <location>
        <begin position="1245"/>
        <end position="1280"/>
    </location>
</feature>
<dbReference type="PROSITE" id="PS50234">
    <property type="entry name" value="VWFA"/>
    <property type="match status" value="1"/>
</dbReference>
<accession>A0A9J6BQ36</accession>
<evidence type="ECO:0000313" key="14">
    <source>
        <dbReference type="Proteomes" id="UP001107558"/>
    </source>
</evidence>
<evidence type="ECO:0008006" key="15">
    <source>
        <dbReference type="Google" id="ProtNLM"/>
    </source>
</evidence>
<name>A0A9J6BQ36_POLVA</name>
<dbReference type="InterPro" id="IPR009030">
    <property type="entry name" value="Growth_fac_rcpt_cys_sf"/>
</dbReference>
<dbReference type="SMART" id="SM01411">
    <property type="entry name" value="Ephrin_rec_like"/>
    <property type="match status" value="4"/>
</dbReference>
<evidence type="ECO:0000256" key="4">
    <source>
        <dbReference type="ARBA" id="ARBA00023157"/>
    </source>
</evidence>
<keyword evidence="1 7" id="KW-0768">Sushi</keyword>
<dbReference type="CDD" id="cd01450">
    <property type="entry name" value="vWFA_subfamily_ECM"/>
    <property type="match status" value="1"/>
</dbReference>
<dbReference type="CDD" id="cd00033">
    <property type="entry name" value="CCP"/>
    <property type="match status" value="6"/>
</dbReference>
<dbReference type="GO" id="GO:0032991">
    <property type="term" value="C:protein-containing complex"/>
    <property type="evidence" value="ECO:0007669"/>
    <property type="project" value="UniProtKB-ARBA"/>
</dbReference>
<dbReference type="InterPro" id="IPR013320">
    <property type="entry name" value="ConA-like_dom_sf"/>
</dbReference>
<dbReference type="InterPro" id="IPR001881">
    <property type="entry name" value="EGF-like_Ca-bd_dom"/>
</dbReference>
<dbReference type="PROSITE" id="PS00022">
    <property type="entry name" value="EGF_1"/>
    <property type="match status" value="5"/>
</dbReference>
<dbReference type="Pfam" id="PF00008">
    <property type="entry name" value="EGF"/>
    <property type="match status" value="1"/>
</dbReference>
<dbReference type="PROSITE" id="PS01186">
    <property type="entry name" value="EGF_2"/>
    <property type="match status" value="2"/>
</dbReference>
<feature type="disulfide bond" evidence="6">
    <location>
        <begin position="1249"/>
        <end position="1259"/>
    </location>
</feature>
<dbReference type="SUPFAM" id="SSF57184">
    <property type="entry name" value="Growth factor receptor domain"/>
    <property type="match status" value="1"/>
</dbReference>
<feature type="domain" description="Sushi" evidence="11">
    <location>
        <begin position="387"/>
        <end position="446"/>
    </location>
</feature>
<dbReference type="InterPro" id="IPR000742">
    <property type="entry name" value="EGF"/>
</dbReference>
<evidence type="ECO:0000256" key="3">
    <source>
        <dbReference type="ARBA" id="ARBA00022737"/>
    </source>
</evidence>
<dbReference type="SMART" id="SM00179">
    <property type="entry name" value="EGF_CA"/>
    <property type="match status" value="2"/>
</dbReference>
<feature type="domain" description="Sushi" evidence="11">
    <location>
        <begin position="1581"/>
        <end position="1635"/>
    </location>
</feature>
<reference evidence="13" key="1">
    <citation type="submission" date="2021-03" db="EMBL/GenBank/DDBJ databases">
        <title>Chromosome level genome of the anhydrobiotic midge Polypedilum vanderplanki.</title>
        <authorList>
            <person name="Yoshida Y."/>
            <person name="Kikawada T."/>
            <person name="Gusev O."/>
        </authorList>
    </citation>
    <scope>NUCLEOTIDE SEQUENCE</scope>
    <source>
        <strain evidence="13">NIAS01</strain>
        <tissue evidence="13">Whole body or cell culture</tissue>
    </source>
</reference>
<dbReference type="OrthoDB" id="6515930at2759"/>
<dbReference type="SUPFAM" id="SSF57196">
    <property type="entry name" value="EGF/Laminin"/>
    <property type="match status" value="4"/>
</dbReference>
<keyword evidence="2" id="KW-0732">Signal</keyword>
<protein>
    <recommendedName>
        <fullName evidence="15">Sushi, von Willebrand factor type A, EGF and pentraxin domain-containing protein 1</fullName>
    </recommendedName>
</protein>
<feature type="disulfide bond" evidence="6">
    <location>
        <begin position="1312"/>
        <end position="1321"/>
    </location>
</feature>
<evidence type="ECO:0000259" key="12">
    <source>
        <dbReference type="PROSITE" id="PS51828"/>
    </source>
</evidence>
<dbReference type="InterPro" id="IPR003410">
    <property type="entry name" value="HYR_dom"/>
</dbReference>
<dbReference type="Pfam" id="PF00084">
    <property type="entry name" value="Sushi"/>
    <property type="match status" value="4"/>
</dbReference>
<dbReference type="InterPro" id="IPR011641">
    <property type="entry name" value="Tyr-kin_ephrin_A/B_rcpt-like"/>
</dbReference>
<dbReference type="InterPro" id="IPR000436">
    <property type="entry name" value="Sushi_SCR_CCP_dom"/>
</dbReference>
<dbReference type="InterPro" id="IPR001759">
    <property type="entry name" value="PTX_dom"/>
</dbReference>
<keyword evidence="3" id="KW-0677">Repeat</keyword>
<dbReference type="SUPFAM" id="SSF49899">
    <property type="entry name" value="Concanavalin A-like lectins/glucanases"/>
    <property type="match status" value="1"/>
</dbReference>
<evidence type="ECO:0000256" key="1">
    <source>
        <dbReference type="ARBA" id="ARBA00022659"/>
    </source>
</evidence>
<evidence type="ECO:0000313" key="13">
    <source>
        <dbReference type="EMBL" id="KAG5671985.1"/>
    </source>
</evidence>
<evidence type="ECO:0000256" key="7">
    <source>
        <dbReference type="PROSITE-ProRule" id="PRU00302"/>
    </source>
</evidence>
<feature type="disulfide bond" evidence="7">
    <location>
        <begin position="505"/>
        <end position="532"/>
    </location>
</feature>
<feature type="domain" description="Pentraxin (PTX)" evidence="12">
    <location>
        <begin position="1381"/>
        <end position="1580"/>
    </location>
</feature>
<dbReference type="Gene3D" id="3.40.50.410">
    <property type="entry name" value="von Willebrand factor, type A domain"/>
    <property type="match status" value="1"/>
</dbReference>
<sequence length="1911" mass="216104">MADYSFENDYDEEIPKQELNLNASLIATTTTTTEKNFIDSLGDIESNNVFDSDERRKMENNVIKEQLDLMSSNFRKVVTKIKMKHKKIDMVFLVDASSSVGKENFENEIGFVKRLLSDFNVSFNYTRVALITFSSRSKIHVHINQISEVSEENDKCILLNYQIPNITYSGGGTNTYGALLKAKEIFDNSSRKECKKILVLITDGFSNGKSPKSIAEELKSENITIFTVGISSGNLDELRSICSKPVENYNYMLSSFSLFESLARKALHTDYKVGVILPVSNHSFCDSLCEKNGTESCCDVNSECSCGFHTGHYNCMCNRGYYGTGIKSATGNGCDLCPNGTYWNSFNSCFNCPDINHETRVVPAMSLNDCVCKSGFRETQRHRCEVIKCPLLLTPDNGYFVTASCPNTVNSACGARCKTGYQLTGSSIRLCQEDGTWSGHETECVLKTCPALQIPFYGVALCKNSDLNITIDYSPRNASFLENYSADVQKFTNEFPTDTECIFSCAIGFHLIGSKKRQCLPVSKWDGLQTSCKQILCPALPKIPNGSYDSDECFEQKSSFGTNCTIICDEGYEVKGPSIKSCGSSNNRNGVWSQKSKIPRCVDVTPPKIACPDDYSIELNEKKSFALLTSFAPMKSFEDNSKGNITFWVKPALKEEGTKMYAGNYTFTYVAIDEVKNKAKCNFTISIADTTPPVFENCIVNQTFFVSTKNDQKIEWEEPNIYDNVDDKNITIFKNLNHTILSIGEHLVNYTAIDKSENQNSCIINITVKEKKCDELEKPENGQRVCAKNDTMTWCDFRCNFGYGIMDNETVVENIIMTCDLDKRVWDRESIPECTTIEQPNSVEEVLTISLNSESLLCEDFVKNQEELTKQLKEELCGDQECELTTELPECIENDIPNEIDSLSYYSIVKREANASLSPKSIKKLKNPEKFELYIKISKNLGIWKSSSTRSDNIKRVKEELKKVNTSERFKKRLRNMNLDLTALKLDETIKCNEGSVSRKLVCVQCAKGTYHDLEQNLCIQCPLGTFNNLTGQISCYSCPQYYSTRKIGSRSSDECREMCRPGFQARLKSSKKNSVSYNSKTLMPFCRSCGIGEYQANYDQTFCDLCPDGMTSERGSISINDCFNRFEDSCNEITCGDHGKCIQSDAFYSCDCNEGFYGQNCEIAEDPCSSSPCFNDGNCKVVNETDIICECKSNQFQGEFCESLDDPCNQKNCQNNANCYEIENEAFCECLEGFDGDLCERQIQIDFCASSPCLNATCVNKKDDYQCICDEGTIGKRCHLQPCDYSPCPEYSECVNVKSIKATKDSYFCKCFIGLKGKNCDQVDNPCEPNPCHNDAECTPKILRDLKNITIIDDENIFKEFTCSCPPYFYGSRCEIFTTPDFVFEFEKSSVNNYVKFDGPKSDFEAISFCSWIQTNDQFNYGSIISYANEASDNSFTFTDYNGFVLYVNGVNVITDIKIIDNIWHFLCVSWTMQEGIYEIYLDGDLHIQGTNLSKAVPIKGNGVFIIGQEQDIVGGGFSESESFVGKISYLDFWNRQLTAIEINEYYRTCDPYQGNFISWTDLKLKTVGNVKIERSEFCKPCQEKLMIDNANVIYGDQSAFVKCNEGFKIDGNPFIFCLRTSKWDLSKLPSCKIVKCENLKTPTNGRMSLTKISYKGTAKFTCNDGFRLEGNSTLSCEGTGKWSSEIPECISIFECPALEEPKHGVLTYASDSGIINKNFTSYPLGTFAEIKCNDGYKTENENLITCFDKGVWDFDVEDCVLDETKIEVPTQFWRDFKEFLFLSCASERPKLCQIYKSEGFNSDLANFELPETKEFEGMDLKLLNSLESVTENSIINAENFMKTLLDEQISEQSKVDSYRFVICLYIDLILLDEQLKIVKNNQDENINEKIKRMIKEKVKFIYKNFIDKN</sequence>
<comment type="caution">
    <text evidence="6">Lacks conserved residue(s) required for the propagation of feature annotation.</text>
</comment>
<keyword evidence="4 6" id="KW-1015">Disulfide bond</keyword>
<evidence type="ECO:0000256" key="6">
    <source>
        <dbReference type="PROSITE-ProRule" id="PRU00076"/>
    </source>
</evidence>
<dbReference type="PRINTS" id="PR00895">
    <property type="entry name" value="PENTAXIN"/>
</dbReference>
<dbReference type="PROSITE" id="PS50923">
    <property type="entry name" value="SUSHI"/>
    <property type="match status" value="6"/>
</dbReference>
<feature type="domain" description="EGF-like" evidence="8">
    <location>
        <begin position="1127"/>
        <end position="1163"/>
    </location>
</feature>
<evidence type="ECO:0000256" key="2">
    <source>
        <dbReference type="ARBA" id="ARBA00022729"/>
    </source>
</evidence>
<dbReference type="InterPro" id="IPR036465">
    <property type="entry name" value="vWFA_dom_sf"/>
</dbReference>
<dbReference type="SMART" id="SM00327">
    <property type="entry name" value="VWA"/>
    <property type="match status" value="1"/>
</dbReference>
<feature type="disulfide bond" evidence="6">
    <location>
        <begin position="1153"/>
        <end position="1162"/>
    </location>
</feature>
<dbReference type="PROSITE" id="PS51828">
    <property type="entry name" value="PTX_2"/>
    <property type="match status" value="1"/>
</dbReference>
<evidence type="ECO:0000259" key="10">
    <source>
        <dbReference type="PROSITE" id="PS50825"/>
    </source>
</evidence>
<keyword evidence="5" id="KW-0325">Glycoprotein</keyword>
<dbReference type="CDD" id="cd00054">
    <property type="entry name" value="EGF_CA"/>
    <property type="match status" value="2"/>
</dbReference>
<dbReference type="Pfam" id="PF02494">
    <property type="entry name" value="HYR"/>
    <property type="match status" value="2"/>
</dbReference>
<dbReference type="InterPro" id="IPR000152">
    <property type="entry name" value="EGF-type_Asp/Asn_hydroxyl_site"/>
</dbReference>
<organism evidence="13 14">
    <name type="scientific">Polypedilum vanderplanki</name>
    <name type="common">Sleeping chironomid midge</name>
    <dbReference type="NCBI Taxonomy" id="319348"/>
    <lineage>
        <taxon>Eukaryota</taxon>
        <taxon>Metazoa</taxon>
        <taxon>Ecdysozoa</taxon>
        <taxon>Arthropoda</taxon>
        <taxon>Hexapoda</taxon>
        <taxon>Insecta</taxon>
        <taxon>Pterygota</taxon>
        <taxon>Neoptera</taxon>
        <taxon>Endopterygota</taxon>
        <taxon>Diptera</taxon>
        <taxon>Nematocera</taxon>
        <taxon>Chironomoidea</taxon>
        <taxon>Chironomidae</taxon>
        <taxon>Chironominae</taxon>
        <taxon>Polypedilum</taxon>
        <taxon>Polypedilum</taxon>
    </lineage>
</organism>
<dbReference type="GO" id="GO:0005509">
    <property type="term" value="F:calcium ion binding"/>
    <property type="evidence" value="ECO:0007669"/>
    <property type="project" value="InterPro"/>
</dbReference>
<dbReference type="PROSITE" id="PS50026">
    <property type="entry name" value="EGF_3"/>
    <property type="match status" value="6"/>
</dbReference>
<dbReference type="PANTHER" id="PTHR46393">
    <property type="entry name" value="SUSHI DOMAIN-CONTAINING PROTEIN"/>
    <property type="match status" value="1"/>
</dbReference>
<dbReference type="PROSITE" id="PS00010">
    <property type="entry name" value="ASX_HYDROXYL"/>
    <property type="match status" value="1"/>
</dbReference>
<dbReference type="Pfam" id="PF00092">
    <property type="entry name" value="VWA"/>
    <property type="match status" value="1"/>
</dbReference>
<feature type="disulfide bond" evidence="7">
    <location>
        <begin position="1664"/>
        <end position="1691"/>
    </location>
</feature>
<dbReference type="EMBL" id="JADBJN010000003">
    <property type="protein sequence ID" value="KAG5671985.1"/>
    <property type="molecule type" value="Genomic_DNA"/>
</dbReference>
<dbReference type="PANTHER" id="PTHR46393:SF7">
    <property type="entry name" value="COMPLEMENT C2"/>
    <property type="match status" value="1"/>
</dbReference>
<feature type="disulfide bond" evidence="6">
    <location>
        <begin position="1270"/>
        <end position="1279"/>
    </location>
</feature>
<dbReference type="Gene3D" id="2.10.70.10">
    <property type="entry name" value="Complement Module, domain 1"/>
    <property type="match status" value="7"/>
</dbReference>
<dbReference type="Proteomes" id="UP001107558">
    <property type="component" value="Chromosome 3"/>
</dbReference>
<feature type="domain" description="EGF-like" evidence="8">
    <location>
        <begin position="1324"/>
        <end position="1376"/>
    </location>
</feature>
<evidence type="ECO:0000259" key="8">
    <source>
        <dbReference type="PROSITE" id="PS50026"/>
    </source>
</evidence>
<dbReference type="InterPro" id="IPR035976">
    <property type="entry name" value="Sushi/SCR/CCP_sf"/>
</dbReference>